<evidence type="ECO:0000256" key="8">
    <source>
        <dbReference type="RuleBase" id="RU003909"/>
    </source>
</evidence>
<dbReference type="EMBL" id="JAXCGZ010002405">
    <property type="protein sequence ID" value="KAK7083941.1"/>
    <property type="molecule type" value="Genomic_DNA"/>
</dbReference>
<evidence type="ECO:0000256" key="7">
    <source>
        <dbReference type="ARBA" id="ARBA00023212"/>
    </source>
</evidence>
<evidence type="ECO:0000256" key="4">
    <source>
        <dbReference type="ARBA" id="ARBA00013422"/>
    </source>
</evidence>
<gene>
    <name evidence="9" type="ORF">SK128_019798</name>
</gene>
<keyword evidence="6 8" id="KW-0009">Actin-binding</keyword>
<comment type="subcellular location">
    <subcellularLocation>
        <location evidence="1">Cytoplasm</location>
        <location evidence="1">Cytoskeleton</location>
    </subcellularLocation>
</comment>
<proteinExistence type="inferred from homology"/>
<keyword evidence="7" id="KW-0206">Cytoskeleton</keyword>
<accession>A0AAN8XGX2</accession>
<sequence length="130" mass="13913">RYPEMSWDDYISKQLTGTGLVQKGAIAGLDGSVWAVTPGWALTQAECQSLAVGFTNNSGLVEKGMHLAGEKFFFLSATEDVLRGKKGNKGIHVAKTNTAIIIGLYEDPIQPGQCATTVEALADYLKGCNF</sequence>
<comment type="similarity">
    <text evidence="2 8">Belongs to the profilin family.</text>
</comment>
<protein>
    <recommendedName>
        <fullName evidence="4 8">Profilin</fullName>
    </recommendedName>
</protein>
<dbReference type="PRINTS" id="PR00392">
    <property type="entry name" value="PROFILIN"/>
</dbReference>
<comment type="subunit">
    <text evidence="3">Occurs in many kinds of cells as a complex with monomeric actin in a 1:1 ratio.</text>
</comment>
<name>A0AAN8XGX2_HALRR</name>
<dbReference type="Pfam" id="PF00235">
    <property type="entry name" value="Profilin"/>
    <property type="match status" value="1"/>
</dbReference>
<dbReference type="GO" id="GO:0003785">
    <property type="term" value="F:actin monomer binding"/>
    <property type="evidence" value="ECO:0007669"/>
    <property type="project" value="TreeGrafter"/>
</dbReference>
<dbReference type="CDD" id="cd00148">
    <property type="entry name" value="PROF"/>
    <property type="match status" value="1"/>
</dbReference>
<dbReference type="GO" id="GO:0005938">
    <property type="term" value="C:cell cortex"/>
    <property type="evidence" value="ECO:0007669"/>
    <property type="project" value="TreeGrafter"/>
</dbReference>
<dbReference type="GO" id="GO:0005856">
    <property type="term" value="C:cytoskeleton"/>
    <property type="evidence" value="ECO:0007669"/>
    <property type="project" value="UniProtKB-SubCell"/>
</dbReference>
<comment type="caution">
    <text evidence="9">The sequence shown here is derived from an EMBL/GenBank/DDBJ whole genome shotgun (WGS) entry which is preliminary data.</text>
</comment>
<dbReference type="FunFam" id="3.30.450.30:FF:000001">
    <property type="entry name" value="Profilin"/>
    <property type="match status" value="1"/>
</dbReference>
<dbReference type="PRINTS" id="PR01640">
    <property type="entry name" value="PROFILINPLNT"/>
</dbReference>
<evidence type="ECO:0000256" key="1">
    <source>
        <dbReference type="ARBA" id="ARBA00004245"/>
    </source>
</evidence>
<organism evidence="9 10">
    <name type="scientific">Halocaridina rubra</name>
    <name type="common">Hawaiian red shrimp</name>
    <dbReference type="NCBI Taxonomy" id="373956"/>
    <lineage>
        <taxon>Eukaryota</taxon>
        <taxon>Metazoa</taxon>
        <taxon>Ecdysozoa</taxon>
        <taxon>Arthropoda</taxon>
        <taxon>Crustacea</taxon>
        <taxon>Multicrustacea</taxon>
        <taxon>Malacostraca</taxon>
        <taxon>Eumalacostraca</taxon>
        <taxon>Eucarida</taxon>
        <taxon>Decapoda</taxon>
        <taxon>Pleocyemata</taxon>
        <taxon>Caridea</taxon>
        <taxon>Atyoidea</taxon>
        <taxon>Atyidae</taxon>
        <taxon>Halocaridina</taxon>
    </lineage>
</organism>
<keyword evidence="10" id="KW-1185">Reference proteome</keyword>
<dbReference type="Proteomes" id="UP001381693">
    <property type="component" value="Unassembled WGS sequence"/>
</dbReference>
<evidence type="ECO:0000256" key="5">
    <source>
        <dbReference type="ARBA" id="ARBA00022490"/>
    </source>
</evidence>
<evidence type="ECO:0000313" key="9">
    <source>
        <dbReference type="EMBL" id="KAK7083941.1"/>
    </source>
</evidence>
<dbReference type="SMART" id="SM00392">
    <property type="entry name" value="PROF"/>
    <property type="match status" value="1"/>
</dbReference>
<dbReference type="AlphaFoldDB" id="A0AAN8XGX2"/>
<feature type="non-terminal residue" evidence="9">
    <location>
        <position position="1"/>
    </location>
</feature>
<dbReference type="InterPro" id="IPR036140">
    <property type="entry name" value="PFN_sf"/>
</dbReference>
<dbReference type="Gene3D" id="3.30.450.30">
    <property type="entry name" value="Dynein light chain 2a, cytoplasmic"/>
    <property type="match status" value="1"/>
</dbReference>
<dbReference type="PANTHER" id="PTHR11604">
    <property type="entry name" value="PROFILIN"/>
    <property type="match status" value="1"/>
</dbReference>
<evidence type="ECO:0000256" key="6">
    <source>
        <dbReference type="ARBA" id="ARBA00023203"/>
    </source>
</evidence>
<dbReference type="InterPro" id="IPR005455">
    <property type="entry name" value="PFN_euk"/>
</dbReference>
<dbReference type="SUPFAM" id="SSF55770">
    <property type="entry name" value="Profilin (actin-binding protein)"/>
    <property type="match status" value="1"/>
</dbReference>
<evidence type="ECO:0000256" key="3">
    <source>
        <dbReference type="ARBA" id="ARBA00011583"/>
    </source>
</evidence>
<evidence type="ECO:0000313" key="10">
    <source>
        <dbReference type="Proteomes" id="UP001381693"/>
    </source>
</evidence>
<evidence type="ECO:0000256" key="2">
    <source>
        <dbReference type="ARBA" id="ARBA00010058"/>
    </source>
</evidence>
<dbReference type="PANTHER" id="PTHR11604:SF0">
    <property type="entry name" value="PROFILIN"/>
    <property type="match status" value="1"/>
</dbReference>
<reference evidence="9 10" key="1">
    <citation type="submission" date="2023-11" db="EMBL/GenBank/DDBJ databases">
        <title>Halocaridina rubra genome assembly.</title>
        <authorList>
            <person name="Smith C."/>
        </authorList>
    </citation>
    <scope>NUCLEOTIDE SEQUENCE [LARGE SCALE GENOMIC DNA]</scope>
    <source>
        <strain evidence="9">EP-1</strain>
        <tissue evidence="9">Whole</tissue>
    </source>
</reference>
<keyword evidence="5" id="KW-0963">Cytoplasm</keyword>
<dbReference type="InterPro" id="IPR048278">
    <property type="entry name" value="PFN"/>
</dbReference>